<evidence type="ECO:0000256" key="2">
    <source>
        <dbReference type="PROSITE-ProRule" id="PRU00124"/>
    </source>
</evidence>
<feature type="disulfide bond" evidence="2">
    <location>
        <begin position="49"/>
        <end position="67"/>
    </location>
</feature>
<dbReference type="Gene3D" id="4.10.400.10">
    <property type="entry name" value="Low-density Lipoprotein Receptor"/>
    <property type="match status" value="1"/>
</dbReference>
<evidence type="ECO:0000256" key="1">
    <source>
        <dbReference type="ARBA" id="ARBA00023157"/>
    </source>
</evidence>
<dbReference type="GO" id="GO:0005886">
    <property type="term" value="C:plasma membrane"/>
    <property type="evidence" value="ECO:0007669"/>
    <property type="project" value="TreeGrafter"/>
</dbReference>
<dbReference type="Pfam" id="PF00057">
    <property type="entry name" value="Ldl_recept_a"/>
    <property type="match status" value="1"/>
</dbReference>
<evidence type="ECO:0000313" key="5">
    <source>
        <dbReference type="Proteomes" id="UP001175271"/>
    </source>
</evidence>
<dbReference type="GO" id="GO:0043235">
    <property type="term" value="C:receptor complex"/>
    <property type="evidence" value="ECO:0007669"/>
    <property type="project" value="TreeGrafter"/>
</dbReference>
<accession>A0AA39H2V4</accession>
<dbReference type="GO" id="GO:0005041">
    <property type="term" value="F:low-density lipoprotein particle receptor activity"/>
    <property type="evidence" value="ECO:0007669"/>
    <property type="project" value="TreeGrafter"/>
</dbReference>
<organism evidence="4 5">
    <name type="scientific">Steinernema hermaphroditum</name>
    <dbReference type="NCBI Taxonomy" id="289476"/>
    <lineage>
        <taxon>Eukaryota</taxon>
        <taxon>Metazoa</taxon>
        <taxon>Ecdysozoa</taxon>
        <taxon>Nematoda</taxon>
        <taxon>Chromadorea</taxon>
        <taxon>Rhabditida</taxon>
        <taxon>Tylenchina</taxon>
        <taxon>Panagrolaimomorpha</taxon>
        <taxon>Strongyloidoidea</taxon>
        <taxon>Steinernematidae</taxon>
        <taxon>Steinernema</taxon>
    </lineage>
</organism>
<dbReference type="PANTHER" id="PTHR22722:SF5">
    <property type="entry name" value="LOW-DENSITY LIPOPROTEIN RECEPTOR-RELATED PROTEIN 1B"/>
    <property type="match status" value="1"/>
</dbReference>
<dbReference type="SMART" id="SM00192">
    <property type="entry name" value="LDLa"/>
    <property type="match status" value="2"/>
</dbReference>
<dbReference type="InterPro" id="IPR051221">
    <property type="entry name" value="LDLR-related"/>
</dbReference>
<protein>
    <submittedName>
        <fullName evidence="4">Uncharacterized protein</fullName>
    </submittedName>
</protein>
<dbReference type="AlphaFoldDB" id="A0AA39H2V4"/>
<keyword evidence="3" id="KW-0732">Signal</keyword>
<feature type="chain" id="PRO_5041264432" evidence="3">
    <location>
        <begin position="27"/>
        <end position="240"/>
    </location>
</feature>
<comment type="caution">
    <text evidence="2">Lacks conserved residue(s) required for the propagation of feature annotation.</text>
</comment>
<dbReference type="EMBL" id="JAUCMV010000005">
    <property type="protein sequence ID" value="KAK0397119.1"/>
    <property type="molecule type" value="Genomic_DNA"/>
</dbReference>
<dbReference type="PANTHER" id="PTHR22722">
    <property type="entry name" value="LOW-DENSITY LIPOPROTEIN RECEPTOR-RELATED PROTEIN 2-RELATED"/>
    <property type="match status" value="1"/>
</dbReference>
<dbReference type="Proteomes" id="UP001175271">
    <property type="component" value="Unassembled WGS sequence"/>
</dbReference>
<reference evidence="4" key="1">
    <citation type="submission" date="2023-06" db="EMBL/GenBank/DDBJ databases">
        <title>Genomic analysis of the entomopathogenic nematode Steinernema hermaphroditum.</title>
        <authorList>
            <person name="Schwarz E.M."/>
            <person name="Heppert J.K."/>
            <person name="Baniya A."/>
            <person name="Schwartz H.T."/>
            <person name="Tan C.-H."/>
            <person name="Antoshechkin I."/>
            <person name="Sternberg P.W."/>
            <person name="Goodrich-Blair H."/>
            <person name="Dillman A.R."/>
        </authorList>
    </citation>
    <scope>NUCLEOTIDE SEQUENCE</scope>
    <source>
        <strain evidence="4">PS9179</strain>
        <tissue evidence="4">Whole animal</tissue>
    </source>
</reference>
<dbReference type="InterPro" id="IPR036055">
    <property type="entry name" value="LDL_receptor-like_sf"/>
</dbReference>
<feature type="disulfide bond" evidence="2">
    <location>
        <begin position="42"/>
        <end position="54"/>
    </location>
</feature>
<proteinExistence type="predicted"/>
<dbReference type="CDD" id="cd00112">
    <property type="entry name" value="LDLa"/>
    <property type="match status" value="1"/>
</dbReference>
<dbReference type="PROSITE" id="PS50068">
    <property type="entry name" value="LDLRA_2"/>
    <property type="match status" value="1"/>
</dbReference>
<comment type="caution">
    <text evidence="4">The sequence shown here is derived from an EMBL/GenBank/DDBJ whole genome shotgun (WGS) entry which is preliminary data.</text>
</comment>
<dbReference type="InterPro" id="IPR002172">
    <property type="entry name" value="LDrepeatLR_classA_rpt"/>
</dbReference>
<evidence type="ECO:0000313" key="4">
    <source>
        <dbReference type="EMBL" id="KAK0397119.1"/>
    </source>
</evidence>
<keyword evidence="1 2" id="KW-1015">Disulfide bond</keyword>
<dbReference type="SUPFAM" id="SSF57424">
    <property type="entry name" value="LDL receptor-like module"/>
    <property type="match status" value="1"/>
</dbReference>
<gene>
    <name evidence="4" type="ORF">QR680_001990</name>
</gene>
<evidence type="ECO:0000256" key="3">
    <source>
        <dbReference type="SAM" id="SignalP"/>
    </source>
</evidence>
<name>A0AA39H2V4_9BILA</name>
<sequence length="240" mass="27429">MWNVGGVRRYATAFCVAFCFVVVVESQWPNYEVVKTRLPGKCERGEFDCLFGPCIPSFKFNDGHPDCLDGSDEFCFAGHIKCGRQCVDISYAGECLANSNCDGTPSAPSFCASTKTKLCERSDVMRCKGYNECVLRKWLLDDNDDCLDGSDSDSEYVALMNGIYFEHYARIPTYANSANSYCTTHFISILIAVFAHIYTDNHKKLYYSCYRNNYRNNIYESIDINTFYKRTAVFRRHMVT</sequence>
<keyword evidence="5" id="KW-1185">Reference proteome</keyword>
<feature type="signal peptide" evidence="3">
    <location>
        <begin position="1"/>
        <end position="26"/>
    </location>
</feature>
<dbReference type="PRINTS" id="PR00261">
    <property type="entry name" value="LDLRECEPTOR"/>
</dbReference>